<dbReference type="AlphaFoldDB" id="A0A4S4LR91"/>
<dbReference type="Proteomes" id="UP000310158">
    <property type="component" value="Unassembled WGS sequence"/>
</dbReference>
<dbReference type="Pfam" id="PF05978">
    <property type="entry name" value="UNC-93"/>
    <property type="match status" value="1"/>
</dbReference>
<feature type="transmembrane region" description="Helical" evidence="6">
    <location>
        <begin position="202"/>
        <end position="220"/>
    </location>
</feature>
<feature type="transmembrane region" description="Helical" evidence="6">
    <location>
        <begin position="169"/>
        <end position="190"/>
    </location>
</feature>
<keyword evidence="4 6" id="KW-0472">Membrane</keyword>
<gene>
    <name evidence="7" type="ORF">EW146_g6232</name>
</gene>
<dbReference type="SUPFAM" id="SSF103473">
    <property type="entry name" value="MFS general substrate transporter"/>
    <property type="match status" value="1"/>
</dbReference>
<organism evidence="7 8">
    <name type="scientific">Bondarzewia mesenterica</name>
    <dbReference type="NCBI Taxonomy" id="1095465"/>
    <lineage>
        <taxon>Eukaryota</taxon>
        <taxon>Fungi</taxon>
        <taxon>Dikarya</taxon>
        <taxon>Basidiomycota</taxon>
        <taxon>Agaricomycotina</taxon>
        <taxon>Agaricomycetes</taxon>
        <taxon>Russulales</taxon>
        <taxon>Bondarzewiaceae</taxon>
        <taxon>Bondarzewia</taxon>
    </lineage>
</organism>
<evidence type="ECO:0000256" key="6">
    <source>
        <dbReference type="SAM" id="Phobius"/>
    </source>
</evidence>
<dbReference type="InterPro" id="IPR010291">
    <property type="entry name" value="Ion_channel_UNC-93"/>
</dbReference>
<dbReference type="EMBL" id="SGPL01000306">
    <property type="protein sequence ID" value="THH14051.1"/>
    <property type="molecule type" value="Genomic_DNA"/>
</dbReference>
<feature type="region of interest" description="Disordered" evidence="5">
    <location>
        <begin position="1"/>
        <end position="21"/>
    </location>
</feature>
<feature type="transmembrane region" description="Helical" evidence="6">
    <location>
        <begin position="323"/>
        <end position="342"/>
    </location>
</feature>
<dbReference type="PANTHER" id="PTHR23294">
    <property type="entry name" value="ET TRANSLATION PRODUCT-RELATED"/>
    <property type="match status" value="1"/>
</dbReference>
<feature type="transmembrane region" description="Helical" evidence="6">
    <location>
        <begin position="257"/>
        <end position="274"/>
    </location>
</feature>
<evidence type="ECO:0000313" key="7">
    <source>
        <dbReference type="EMBL" id="THH14051.1"/>
    </source>
</evidence>
<accession>A0A4S4LR91</accession>
<feature type="transmembrane region" description="Helical" evidence="6">
    <location>
        <begin position="35"/>
        <end position="57"/>
    </location>
</feature>
<comment type="caution">
    <text evidence="7">The sequence shown here is derived from an EMBL/GenBank/DDBJ whole genome shotgun (WGS) entry which is preliminary data.</text>
</comment>
<proteinExistence type="predicted"/>
<sequence length="483" mass="53477">MSDLTNEKGYGSGHSDDGSQSAAEIFERPTGLKGFYYHPLTQVAMLGFVCFMCPGLFNALNGLGAGGQIDSTNSANANVALYSTFSFFGFFAGSINNRIGPKLTLLIGSCGYALYIGSYLAVNIHSNAGPFVVAAGAVLGVCAGLLWTAQGSIMLAYPTENEKGKYIGVFWAIFNLGGVVGASVSLGQNFHSTSNAVGNGTYIGFLVLTLIGVTIPMFMADPNKMIRTDGTKVTAPRQPSWKTELYGLYIALKTDPMIVLLFPMFFASNWFYTWQFNDYNGALFNIRARSLNNLVYWLSQIVGSISIGLLLDQRRLTRRFRAFAGWVVLLCMVFIIHIWAYFYQRDYTRESVPPNDSNKMDIYDHRYPSRIWLYIFCGLLDAMWQTTAYWMMGAMSNDPAKLAYFTGFYKSIQSAGAAGVWRADAVKLPYMNIFISTWVLLVAGLIFALPMIHIRVKDHTELADEAIARMDDSGHIQPAEQVQ</sequence>
<evidence type="ECO:0000256" key="5">
    <source>
        <dbReference type="SAM" id="MobiDB-lite"/>
    </source>
</evidence>
<evidence type="ECO:0000256" key="3">
    <source>
        <dbReference type="ARBA" id="ARBA00022989"/>
    </source>
</evidence>
<evidence type="ECO:0008006" key="9">
    <source>
        <dbReference type="Google" id="ProtNLM"/>
    </source>
</evidence>
<keyword evidence="3 6" id="KW-1133">Transmembrane helix</keyword>
<feature type="transmembrane region" description="Helical" evidence="6">
    <location>
        <begin position="77"/>
        <end position="96"/>
    </location>
</feature>
<protein>
    <recommendedName>
        <fullName evidence="9">Major facilitator superfamily (MFS) profile domain-containing protein</fullName>
    </recommendedName>
</protein>
<feature type="transmembrane region" description="Helical" evidence="6">
    <location>
        <begin position="103"/>
        <end position="122"/>
    </location>
</feature>
<name>A0A4S4LR91_9AGAM</name>
<evidence type="ECO:0000256" key="2">
    <source>
        <dbReference type="ARBA" id="ARBA00022692"/>
    </source>
</evidence>
<comment type="subcellular location">
    <subcellularLocation>
        <location evidence="1">Membrane</location>
        <topology evidence="1">Multi-pass membrane protein</topology>
    </subcellularLocation>
</comment>
<feature type="transmembrane region" description="Helical" evidence="6">
    <location>
        <begin position="371"/>
        <end position="390"/>
    </location>
</feature>
<evidence type="ECO:0000256" key="4">
    <source>
        <dbReference type="ARBA" id="ARBA00023136"/>
    </source>
</evidence>
<reference evidence="7 8" key="1">
    <citation type="submission" date="2019-02" db="EMBL/GenBank/DDBJ databases">
        <title>Genome sequencing of the rare red list fungi Bondarzewia mesenterica.</title>
        <authorList>
            <person name="Buettner E."/>
            <person name="Kellner H."/>
        </authorList>
    </citation>
    <scope>NUCLEOTIDE SEQUENCE [LARGE SCALE GENOMIC DNA]</scope>
    <source>
        <strain evidence="7 8">DSM 108281</strain>
    </source>
</reference>
<keyword evidence="8" id="KW-1185">Reference proteome</keyword>
<dbReference type="InterPro" id="IPR051617">
    <property type="entry name" value="UNC-93-like_regulator"/>
</dbReference>
<keyword evidence="2 6" id="KW-0812">Transmembrane</keyword>
<feature type="transmembrane region" description="Helical" evidence="6">
    <location>
        <begin position="433"/>
        <end position="452"/>
    </location>
</feature>
<feature type="transmembrane region" description="Helical" evidence="6">
    <location>
        <begin position="294"/>
        <end position="311"/>
    </location>
</feature>
<dbReference type="GO" id="GO:0016020">
    <property type="term" value="C:membrane"/>
    <property type="evidence" value="ECO:0007669"/>
    <property type="project" value="UniProtKB-SubCell"/>
</dbReference>
<evidence type="ECO:0000256" key="1">
    <source>
        <dbReference type="ARBA" id="ARBA00004141"/>
    </source>
</evidence>
<dbReference type="PANTHER" id="PTHR23294:SF59">
    <property type="entry name" value="UNC93-LIKE PROTEIN C922.05C"/>
    <property type="match status" value="1"/>
</dbReference>
<feature type="transmembrane region" description="Helical" evidence="6">
    <location>
        <begin position="128"/>
        <end position="148"/>
    </location>
</feature>
<dbReference type="OrthoDB" id="196103at2759"/>
<dbReference type="InterPro" id="IPR036259">
    <property type="entry name" value="MFS_trans_sf"/>
</dbReference>
<dbReference type="Gene3D" id="1.20.1250.20">
    <property type="entry name" value="MFS general substrate transporter like domains"/>
    <property type="match status" value="1"/>
</dbReference>
<evidence type="ECO:0000313" key="8">
    <source>
        <dbReference type="Proteomes" id="UP000310158"/>
    </source>
</evidence>